<dbReference type="Proteomes" id="UP000031523">
    <property type="component" value="Chromosome"/>
</dbReference>
<sequence length="102" mass="10769">MLWCVVLGAQYAACGCEGFGGSLRSSEVEVAPALLTEHFALVDPVQPVWVVLSRASCVDFADGGSDRLVDALVASGEDSAALPLDQWRSLAHLTRRTGRPVA</sequence>
<dbReference type="AlphaFoldDB" id="A0A0B5F9T8"/>
<keyword evidence="2" id="KW-1185">Reference proteome</keyword>
<gene>
    <name evidence="1" type="ORF">SLNWT_6866</name>
</gene>
<reference evidence="1 2" key="1">
    <citation type="submission" date="2015-01" db="EMBL/GenBank/DDBJ databases">
        <title>Enhanced salinomycin production by adjusting the supply of polyketide extender units in Streptomyce albus DSM 41398.</title>
        <authorList>
            <person name="Lu C."/>
        </authorList>
    </citation>
    <scope>NUCLEOTIDE SEQUENCE [LARGE SCALE GENOMIC DNA]</scope>
    <source>
        <strain evidence="2">ATCC 21838 / DSM 41398 / FERM P-419 / JCM 4703 / NBRC 107858</strain>
    </source>
</reference>
<organism evidence="1 2">
    <name type="scientific">Streptomyces albus (strain ATCC 21838 / DSM 41398 / FERM P-419 / JCM 4703 / NBRC 107858)</name>
    <dbReference type="NCBI Taxonomy" id="1081613"/>
    <lineage>
        <taxon>Bacteria</taxon>
        <taxon>Bacillati</taxon>
        <taxon>Actinomycetota</taxon>
        <taxon>Actinomycetes</taxon>
        <taxon>Kitasatosporales</taxon>
        <taxon>Streptomycetaceae</taxon>
        <taxon>Streptomyces</taxon>
    </lineage>
</organism>
<protein>
    <submittedName>
        <fullName evidence="1">Uncharacterized protein</fullName>
    </submittedName>
</protein>
<evidence type="ECO:0000313" key="2">
    <source>
        <dbReference type="Proteomes" id="UP000031523"/>
    </source>
</evidence>
<dbReference type="EMBL" id="CP010519">
    <property type="protein sequence ID" value="AJE87242.1"/>
    <property type="molecule type" value="Genomic_DNA"/>
</dbReference>
<name>A0A0B5F9T8_STRA4</name>
<proteinExistence type="predicted"/>
<evidence type="ECO:0000313" key="1">
    <source>
        <dbReference type="EMBL" id="AJE87242.1"/>
    </source>
</evidence>
<accession>A0A0B5F9T8</accession>
<dbReference type="KEGG" id="sals:SLNWT_6866"/>